<keyword evidence="13" id="KW-1185">Reference proteome</keyword>
<evidence type="ECO:0000256" key="9">
    <source>
        <dbReference type="ARBA" id="ARBA00023136"/>
    </source>
</evidence>
<evidence type="ECO:0000256" key="11">
    <source>
        <dbReference type="SAM" id="Phobius"/>
    </source>
</evidence>
<evidence type="ECO:0000256" key="4">
    <source>
        <dbReference type="ARBA" id="ARBA00022448"/>
    </source>
</evidence>
<comment type="similarity">
    <text evidence="3">Belongs to the glycoside-pentoside-hexuronide (GPH) cation symporter transporter (TC 2.A.2.4) family.</text>
</comment>
<evidence type="ECO:0000313" key="12">
    <source>
        <dbReference type="EMBL" id="KAK9162126.1"/>
    </source>
</evidence>
<accession>A0AAP0L0J9</accession>
<evidence type="ECO:0000256" key="3">
    <source>
        <dbReference type="ARBA" id="ARBA00007134"/>
    </source>
</evidence>
<feature type="transmembrane region" description="Helical" evidence="11">
    <location>
        <begin position="123"/>
        <end position="143"/>
    </location>
</feature>
<keyword evidence="5" id="KW-0762">Sugar transport</keyword>
<dbReference type="SUPFAM" id="SSF103473">
    <property type="entry name" value="MFS general substrate transporter"/>
    <property type="match status" value="1"/>
</dbReference>
<keyword evidence="9 11" id="KW-0472">Membrane</keyword>
<dbReference type="GO" id="GO:0008506">
    <property type="term" value="F:sucrose:proton symporter activity"/>
    <property type="evidence" value="ECO:0007669"/>
    <property type="project" value="TreeGrafter"/>
</dbReference>
<sequence>MRRLLCQLKNVFLHRGNFINYRDNNCSNDGPRQATTDDLEPSLETEGGGGGGKDGVVFGEIAGAFRELKRPMWVLLIVTCLNWVAWFPFLLFDTDWMGREVYGGKVGEGSNNLYALGVRAGSLGLMLNSIVLGFMSLGVEFLGRRMGGAKRLWGVVNFVLAICLGLTVLITKLAGKERSHRGGGVHAMPSTGSQAFWLVITYSIPFAMASIFSSSSGAGQGLSLGVLNLAIVVPQMVVSILSGPWDALFGGGNLPAFVVGAIAAAMSGILALTMLPSPPPDVPTVKKTSNIGLSA</sequence>
<evidence type="ECO:0000256" key="1">
    <source>
        <dbReference type="ARBA" id="ARBA00004141"/>
    </source>
</evidence>
<organism evidence="12 13">
    <name type="scientific">Stephania yunnanensis</name>
    <dbReference type="NCBI Taxonomy" id="152371"/>
    <lineage>
        <taxon>Eukaryota</taxon>
        <taxon>Viridiplantae</taxon>
        <taxon>Streptophyta</taxon>
        <taxon>Embryophyta</taxon>
        <taxon>Tracheophyta</taxon>
        <taxon>Spermatophyta</taxon>
        <taxon>Magnoliopsida</taxon>
        <taxon>Ranunculales</taxon>
        <taxon>Menispermaceae</taxon>
        <taxon>Menispermoideae</taxon>
        <taxon>Cissampelideae</taxon>
        <taxon>Stephania</taxon>
    </lineage>
</organism>
<protein>
    <submittedName>
        <fullName evidence="12">Uncharacterized protein</fullName>
    </submittedName>
</protein>
<comment type="subcellular location">
    <subcellularLocation>
        <location evidence="1">Membrane</location>
        <topology evidence="1">Multi-pass membrane protein</topology>
    </subcellularLocation>
</comment>
<feature type="transmembrane region" description="Helical" evidence="11">
    <location>
        <begin position="73"/>
        <end position="92"/>
    </location>
</feature>
<dbReference type="InterPro" id="IPR036259">
    <property type="entry name" value="MFS_trans_sf"/>
</dbReference>
<proteinExistence type="inferred from homology"/>
<keyword evidence="8 11" id="KW-1133">Transmembrane helix</keyword>
<dbReference type="AlphaFoldDB" id="A0AAP0L0J9"/>
<keyword evidence="4" id="KW-0813">Transport</keyword>
<evidence type="ECO:0000256" key="10">
    <source>
        <dbReference type="SAM" id="MobiDB-lite"/>
    </source>
</evidence>
<feature type="transmembrane region" description="Helical" evidence="11">
    <location>
        <begin position="224"/>
        <end position="242"/>
    </location>
</feature>
<dbReference type="Proteomes" id="UP001420932">
    <property type="component" value="Unassembled WGS sequence"/>
</dbReference>
<dbReference type="PANTHER" id="PTHR19432">
    <property type="entry name" value="SUGAR TRANSPORTER"/>
    <property type="match status" value="1"/>
</dbReference>
<evidence type="ECO:0000256" key="6">
    <source>
        <dbReference type="ARBA" id="ARBA00022692"/>
    </source>
</evidence>
<dbReference type="EMBL" id="JBBNAF010000002">
    <property type="protein sequence ID" value="KAK9162126.1"/>
    <property type="molecule type" value="Genomic_DNA"/>
</dbReference>
<keyword evidence="6 11" id="KW-0812">Transmembrane</keyword>
<name>A0AAP0L0J9_9MAGN</name>
<dbReference type="GO" id="GO:0005886">
    <property type="term" value="C:plasma membrane"/>
    <property type="evidence" value="ECO:0007669"/>
    <property type="project" value="TreeGrafter"/>
</dbReference>
<dbReference type="GO" id="GO:0005773">
    <property type="term" value="C:vacuole"/>
    <property type="evidence" value="ECO:0007669"/>
    <property type="project" value="TreeGrafter"/>
</dbReference>
<comment type="pathway">
    <text evidence="2">Glycan biosynthesis; sucrose metabolism.</text>
</comment>
<dbReference type="PANTHER" id="PTHR19432:SF70">
    <property type="entry name" value="SUCROSE TRANSPORT PROTEIN SUC1-RELATED"/>
    <property type="match status" value="1"/>
</dbReference>
<comment type="caution">
    <text evidence="12">The sequence shown here is derived from an EMBL/GenBank/DDBJ whole genome shotgun (WGS) entry which is preliminary data.</text>
</comment>
<gene>
    <name evidence="12" type="ORF">Syun_003028</name>
</gene>
<feature type="region of interest" description="Disordered" evidence="10">
    <location>
        <begin position="29"/>
        <end position="51"/>
    </location>
</feature>
<evidence type="ECO:0000256" key="7">
    <source>
        <dbReference type="ARBA" id="ARBA00022847"/>
    </source>
</evidence>
<evidence type="ECO:0000256" key="2">
    <source>
        <dbReference type="ARBA" id="ARBA00004914"/>
    </source>
</evidence>
<feature type="transmembrane region" description="Helical" evidence="11">
    <location>
        <begin position="155"/>
        <end position="175"/>
    </location>
</feature>
<evidence type="ECO:0000256" key="8">
    <source>
        <dbReference type="ARBA" id="ARBA00022989"/>
    </source>
</evidence>
<evidence type="ECO:0000313" key="13">
    <source>
        <dbReference type="Proteomes" id="UP001420932"/>
    </source>
</evidence>
<reference evidence="12 13" key="1">
    <citation type="submission" date="2024-01" db="EMBL/GenBank/DDBJ databases">
        <title>Genome assemblies of Stephania.</title>
        <authorList>
            <person name="Yang L."/>
        </authorList>
    </citation>
    <scope>NUCLEOTIDE SEQUENCE [LARGE SCALE GENOMIC DNA]</scope>
    <source>
        <strain evidence="12">YNDBR</strain>
        <tissue evidence="12">Leaf</tissue>
    </source>
</reference>
<keyword evidence="7" id="KW-0769">Symport</keyword>
<feature type="transmembrane region" description="Helical" evidence="11">
    <location>
        <begin position="195"/>
        <end position="212"/>
    </location>
</feature>
<evidence type="ECO:0000256" key="5">
    <source>
        <dbReference type="ARBA" id="ARBA00022597"/>
    </source>
</evidence>
<feature type="transmembrane region" description="Helical" evidence="11">
    <location>
        <begin position="254"/>
        <end position="275"/>
    </location>
</feature>